<dbReference type="SUPFAM" id="SSF46942">
    <property type="entry name" value="Elongation factor TFIIS domain 2"/>
    <property type="match status" value="1"/>
</dbReference>
<organism evidence="9 10">
    <name type="scientific">Hemibagrus wyckioides</name>
    <dbReference type="NCBI Taxonomy" id="337641"/>
    <lineage>
        <taxon>Eukaryota</taxon>
        <taxon>Metazoa</taxon>
        <taxon>Chordata</taxon>
        <taxon>Craniata</taxon>
        <taxon>Vertebrata</taxon>
        <taxon>Euteleostomi</taxon>
        <taxon>Actinopterygii</taxon>
        <taxon>Neopterygii</taxon>
        <taxon>Teleostei</taxon>
        <taxon>Ostariophysi</taxon>
        <taxon>Siluriformes</taxon>
        <taxon>Bagridae</taxon>
        <taxon>Hemibagrus</taxon>
    </lineage>
</organism>
<feature type="compositionally biased region" description="Basic and acidic residues" evidence="6">
    <location>
        <begin position="288"/>
        <end position="299"/>
    </location>
</feature>
<feature type="compositionally biased region" description="Basic and acidic residues" evidence="6">
    <location>
        <begin position="810"/>
        <end position="828"/>
    </location>
</feature>
<feature type="compositionally biased region" description="Basic residues" evidence="6">
    <location>
        <begin position="1694"/>
        <end position="1705"/>
    </location>
</feature>
<dbReference type="CDD" id="cd15639">
    <property type="entry name" value="PHD_DIDO1_like"/>
    <property type="match status" value="1"/>
</dbReference>
<feature type="domain" description="TFIIS central" evidence="8">
    <location>
        <begin position="613"/>
        <end position="733"/>
    </location>
</feature>
<feature type="region of interest" description="Disordered" evidence="6">
    <location>
        <begin position="275"/>
        <end position="358"/>
    </location>
</feature>
<comment type="caution">
    <text evidence="9">The sequence shown here is derived from an EMBL/GenBank/DDBJ whole genome shotgun (WGS) entry which is preliminary data.</text>
</comment>
<feature type="compositionally biased region" description="Basic and acidic residues" evidence="6">
    <location>
        <begin position="426"/>
        <end position="441"/>
    </location>
</feature>
<feature type="compositionally biased region" description="Basic and acidic residues" evidence="6">
    <location>
        <begin position="110"/>
        <end position="130"/>
    </location>
</feature>
<dbReference type="GO" id="GO:0097190">
    <property type="term" value="P:apoptotic signaling pathway"/>
    <property type="evidence" value="ECO:0007669"/>
    <property type="project" value="InterPro"/>
</dbReference>
<feature type="region of interest" description="Disordered" evidence="6">
    <location>
        <begin position="810"/>
        <end position="872"/>
    </location>
</feature>
<keyword evidence="3" id="KW-0862">Zinc</keyword>
<dbReference type="InterPro" id="IPR001965">
    <property type="entry name" value="Znf_PHD"/>
</dbReference>
<feature type="compositionally biased region" description="Basic and acidic residues" evidence="6">
    <location>
        <begin position="479"/>
        <end position="491"/>
    </location>
</feature>
<keyword evidence="1" id="KW-0479">Metal-binding</keyword>
<evidence type="ECO:0000256" key="3">
    <source>
        <dbReference type="ARBA" id="ARBA00022833"/>
    </source>
</evidence>
<feature type="compositionally biased region" description="Basic and acidic residues" evidence="6">
    <location>
        <begin position="1973"/>
        <end position="1982"/>
    </location>
</feature>
<feature type="compositionally biased region" description="Basic and acidic residues" evidence="6">
    <location>
        <begin position="1640"/>
        <end position="1664"/>
    </location>
</feature>
<dbReference type="GO" id="GO:0006351">
    <property type="term" value="P:DNA-templated transcription"/>
    <property type="evidence" value="ECO:0007669"/>
    <property type="project" value="InterPro"/>
</dbReference>
<dbReference type="InterPro" id="IPR033082">
    <property type="entry name" value="DIDO1_PHD"/>
</dbReference>
<evidence type="ECO:0000313" key="10">
    <source>
        <dbReference type="Proteomes" id="UP000824219"/>
    </source>
</evidence>
<dbReference type="InterPro" id="IPR011011">
    <property type="entry name" value="Znf_FYVE_PHD"/>
</dbReference>
<evidence type="ECO:0000256" key="4">
    <source>
        <dbReference type="PROSITE-ProRule" id="PRU00146"/>
    </source>
</evidence>
<dbReference type="InterPro" id="IPR003618">
    <property type="entry name" value="TFIIS_cen_dom"/>
</dbReference>
<evidence type="ECO:0000256" key="1">
    <source>
        <dbReference type="ARBA" id="ARBA00022723"/>
    </source>
</evidence>
<accession>A0A9D3NJI9</accession>
<dbReference type="OrthoDB" id="1884872at2759"/>
<keyword evidence="5" id="KW-0175">Coiled coil</keyword>
<feature type="compositionally biased region" description="Acidic residues" evidence="6">
    <location>
        <begin position="181"/>
        <end position="197"/>
    </location>
</feature>
<feature type="compositionally biased region" description="Basic and acidic residues" evidence="6">
    <location>
        <begin position="1948"/>
        <end position="1960"/>
    </location>
</feature>
<dbReference type="SMART" id="SM00249">
    <property type="entry name" value="PHD"/>
    <property type="match status" value="1"/>
</dbReference>
<evidence type="ECO:0000259" key="7">
    <source>
        <dbReference type="PROSITE" id="PS50016"/>
    </source>
</evidence>
<feature type="region of interest" description="Disordered" evidence="6">
    <location>
        <begin position="420"/>
        <end position="544"/>
    </location>
</feature>
<feature type="region of interest" description="Disordered" evidence="6">
    <location>
        <begin position="2202"/>
        <end position="2249"/>
    </location>
</feature>
<dbReference type="SMART" id="SM00510">
    <property type="entry name" value="TFS2M"/>
    <property type="match status" value="1"/>
</dbReference>
<feature type="region of interest" description="Disordered" evidence="6">
    <location>
        <begin position="566"/>
        <end position="586"/>
    </location>
</feature>
<feature type="compositionally biased region" description="Basic residues" evidence="6">
    <location>
        <begin position="44"/>
        <end position="57"/>
    </location>
</feature>
<feature type="compositionally biased region" description="Basic and acidic residues" evidence="6">
    <location>
        <begin position="1512"/>
        <end position="1522"/>
    </location>
</feature>
<feature type="compositionally biased region" description="Basic and acidic residues" evidence="6">
    <location>
        <begin position="323"/>
        <end position="358"/>
    </location>
</feature>
<dbReference type="Gene3D" id="1.10.472.30">
    <property type="entry name" value="Transcription elongation factor S-II, central domain"/>
    <property type="match status" value="1"/>
</dbReference>
<feature type="region of interest" description="Disordered" evidence="6">
    <location>
        <begin position="1269"/>
        <end position="1382"/>
    </location>
</feature>
<keyword evidence="10" id="KW-1185">Reference proteome</keyword>
<dbReference type="PANTHER" id="PTHR11477:SF13">
    <property type="entry name" value="DEATH-INDUCER OBLITERATOR 1"/>
    <property type="match status" value="1"/>
</dbReference>
<feature type="compositionally biased region" description="Basic and acidic residues" evidence="6">
    <location>
        <begin position="1556"/>
        <end position="1575"/>
    </location>
</feature>
<feature type="compositionally biased region" description="Polar residues" evidence="6">
    <location>
        <begin position="1936"/>
        <end position="1946"/>
    </location>
</feature>
<feature type="compositionally biased region" description="Basic residues" evidence="6">
    <location>
        <begin position="300"/>
        <end position="315"/>
    </location>
</feature>
<feature type="compositionally biased region" description="Basic and acidic residues" evidence="6">
    <location>
        <begin position="2101"/>
        <end position="2112"/>
    </location>
</feature>
<dbReference type="PROSITE" id="PS01359">
    <property type="entry name" value="ZF_PHD_1"/>
    <property type="match status" value="1"/>
</dbReference>
<dbReference type="Pfam" id="PF07744">
    <property type="entry name" value="SPOC"/>
    <property type="match status" value="1"/>
</dbReference>
<feature type="compositionally biased region" description="Basic and acidic residues" evidence="6">
    <location>
        <begin position="1735"/>
        <end position="1747"/>
    </location>
</feature>
<protein>
    <recommendedName>
        <fullName evidence="11">Death-inducer obliterator 1</fullName>
    </recommendedName>
</protein>
<feature type="compositionally biased region" description="Polar residues" evidence="6">
    <location>
        <begin position="1576"/>
        <end position="1628"/>
    </location>
</feature>
<dbReference type="InterPro" id="IPR019787">
    <property type="entry name" value="Znf_PHD-finger"/>
</dbReference>
<feature type="compositionally biased region" description="Basic and acidic residues" evidence="6">
    <location>
        <begin position="1873"/>
        <end position="1905"/>
    </location>
</feature>
<feature type="compositionally biased region" description="Basic and acidic residues" evidence="6">
    <location>
        <begin position="1359"/>
        <end position="1376"/>
    </location>
</feature>
<feature type="compositionally biased region" description="Polar residues" evidence="6">
    <location>
        <begin position="1544"/>
        <end position="1555"/>
    </location>
</feature>
<proteinExistence type="predicted"/>
<feature type="compositionally biased region" description="Polar residues" evidence="6">
    <location>
        <begin position="1156"/>
        <end position="1169"/>
    </location>
</feature>
<feature type="compositionally biased region" description="Basic and acidic residues" evidence="6">
    <location>
        <begin position="1786"/>
        <end position="1799"/>
    </location>
</feature>
<dbReference type="GO" id="GO:0005634">
    <property type="term" value="C:nucleus"/>
    <property type="evidence" value="ECO:0007669"/>
    <property type="project" value="TreeGrafter"/>
</dbReference>
<evidence type="ECO:0000256" key="5">
    <source>
        <dbReference type="SAM" id="Coils"/>
    </source>
</evidence>
<dbReference type="PANTHER" id="PTHR11477">
    <property type="entry name" value="TRANSCRIPTION FACTOR S-II ZINC FINGER DOMAIN-CONTAINING PROTEIN"/>
    <property type="match status" value="1"/>
</dbReference>
<feature type="compositionally biased region" description="Basic and acidic residues" evidence="6">
    <location>
        <begin position="2358"/>
        <end position="2371"/>
    </location>
</feature>
<evidence type="ECO:0000256" key="2">
    <source>
        <dbReference type="ARBA" id="ARBA00022771"/>
    </source>
</evidence>
<dbReference type="Pfam" id="PF07500">
    <property type="entry name" value="TFIIS_M"/>
    <property type="match status" value="1"/>
</dbReference>
<sequence>MGKQETDAPKEATKTWGFRRSTLARREFIEEIGNLDLITLTPRRNMRQPRGRGRGRGKQPGETTTNATKRARGGRRAVQTKQEPEPDGASHRLCLSQKTASDQAEDSDELTLRELQERARKRQRSEENSKGIDLNAETVNKDEEESRGLLQSEENVSSLFERMASSSLVLTQTQKSPLSVQEEEEQEKQNDADGDEEYSDPNAIYCICREKHNNRFMICCDRCSEWYHGDCVGISQARGHLLEKNGEDYICPSCSPCQSPIDFVNRQPALSKEALSSSSESLFTSSAGEERPSEDEGIKGKIRKSSTRSTKRRFKLFPPVEKATSEPKEQGTVREQDVGEEPEKEREDDTVEKVKEEAEGPKCIGPGCSNDALPESVYCGHQCIIRHAAVAMHGLSEPKAQPEIKNKPAPKPTLKIHNLGKLFKKKPAEKPAKVEEGRSKETGSTPAASLTPDPVHKALGEQQPAAIASSQFYKATSTKLEKETMESKPDKMPLTTRTETLTAPSEAPAAEKATDEPAPSAPALKKPASNPLPSRAKKTMPGSPRLAATRQLVNEVPQANKSVFTAPQKPCQSQEASNVPQASNSAPEVRVLPITPAPVPPSRSLQTHPNMQMRQNIRRSLTDILLKRVSDSDDLDIPKSEVEKLAVNIEREMFNMFYTTDNKYKIKYRSLLLSLKDPKNKSLFYQVVKGHITPFKLTRLSDQELQSVQESTANPLPRKEQPSPVCVDMEQPLSVSENKVVKADSVATSLSEGKLSLAQVRQAQVKKPSTAVSDIISSMLKDTTAEHKTHLFDLKCRICTGQISADQDPDAKILKKEEPKNEQEEKTPCDVPLTDTNPISAVPGDDSQVMESPASPTAEDCNAQKPQSDISPPVIPAVSIVTITRRDPRTAGYRSAPSVVSVPAPIPAPVPVPDPPKNLTTIPNTKETVEEPKADEYLQPPAPPPPPMLKSILMKPSAPSLPRFYTSPCLTTGLPSSHTPTDNETSNFLSRQDTIWKGFLNMQLVAKFVTKGCIISGSSEVLKKDLPDTVHIGGRILPQTVWEYVERVKTSLTKELSLIRFYPASDEEEVAYVSLFSYFNSRSRFGVVSNICNNIKDIYLIPLRANEPIPSILLPIDGPGLEQNHPNLLIGLAVCQKLKRPGAQMQDSDEKRPRIQTPQEVMNLSTNSAVPDVKHDEPYDPDIAISTTPPESPPSLRSHDSSSSSLNPPSGTSVLSNIPAMETPSVSTSTDVLKIMSSSVPSLYGTSSTSSTPLQTILNTIFGKKKQGPDFAVNSSETTHTALKEPSPKPSPAVDPIVQQYHQTPKTTVELDDNDRPYDPEEEYDPALGYQKLAPLKPLEMSKPKTLPPGANDGDGDDDRPYDPEEEYNLGKKVDSVHASNTKKYSATEPLLGTSAMKEDVAYDPEDDTVFEEMQNYLTDNKSANSEYGMSSTMSLSEQQKMLEDLNRQIEEQKRQLEEQEEALRIQRAAVGISMAHFSVSDALMSPPPRFGREPDEDMEKTLTASAVNLNRDPRQYRHLRQDAVSPSVKGLTEIVNEKRESSPSKCLANNSLEQDLSKNDQDMSLDKLNDKRSNNGDTTVFHSVRNSQKSTHVGASKQQERTSSSAENIQCSSSPSKDSGKTRQSCSSRRKYHISPQRRSRDRETRRSYLEKRRSDQSKDDGHRRRSRHSPQQSSRRSGSNRRTKERTSRERDRHHHRSTSSRHSTRDRQHSSSRSRSTRSRTSPEQGNNQANQKEKSASRQRNELNTESTDNTNKAASEQPQVQSDASQNVASGSGEPKISKTQKADITKPDTDQSSHTEQPSSDLPCGTQVQLEPKQNDCTSKANPLHREEFHENKPQSEKLSSKQGRNNRSHNTRHQRCSPRGNVLHNSETDFKHGIDEQSSRKESDHLPQKKPKIEREDFSETDVVYTRSSRKVWPQRPPHLRGNDPEMSPLQNPKSSFSVDDTLRPGDSIERVDLPQLESHMQRNIPPRDEFRPRAPEVQWRGPQHRMGGPRGPLQARIPRAPHPERFEGCRPAGPRGPRPRIFDDCGSSPDYGPRGPASEPRMFEDSGLRRFRPRGPSPVPRIFEGTSPHSSGPKRRILRPGMFEGPGSQSFGPRDECSDPDMHDGSFNFAESTQREFDQRDPHLEEFDDSWARDVPHQVDREPFLEIRHPRARGPPQQFRENVFECRDSEQVNFNDSRHCNRSFDEAEIGHLPRQYSDNSRDYGQNFADESFPNPQEPRGHRNLTPHPMRTQSPAHAPQRAHQFDDFRDQAIELETEEPHFAKPDIFVDGIGRERAAQLKGQHFNRPLNVRGPRAPSPHFRDQRMPPLRNTELPKDKSYSSHFSLPSTFKPPRSKVPNASEFQNPMQSRIRLDNPTEEPDIRPLRLSGPLLPTPPGGPIRFYKP</sequence>
<feature type="region of interest" description="Disordered" evidence="6">
    <location>
        <begin position="1141"/>
        <end position="1226"/>
    </location>
</feature>
<dbReference type="PROSITE" id="PS51321">
    <property type="entry name" value="TFIIS_CENTRAL"/>
    <property type="match status" value="1"/>
</dbReference>
<dbReference type="SUPFAM" id="SSF57903">
    <property type="entry name" value="FYVE/PHD zinc finger"/>
    <property type="match status" value="1"/>
</dbReference>
<dbReference type="GO" id="GO:0008270">
    <property type="term" value="F:zinc ion binding"/>
    <property type="evidence" value="ECO:0007669"/>
    <property type="project" value="UniProtKB-KW"/>
</dbReference>
<feature type="compositionally biased region" description="Polar residues" evidence="6">
    <location>
        <begin position="1748"/>
        <end position="1775"/>
    </location>
</feature>
<evidence type="ECO:0000259" key="8">
    <source>
        <dbReference type="PROSITE" id="PS51321"/>
    </source>
</evidence>
<evidence type="ECO:0000313" key="9">
    <source>
        <dbReference type="EMBL" id="KAG7323791.1"/>
    </source>
</evidence>
<dbReference type="Gene3D" id="3.30.40.10">
    <property type="entry name" value="Zinc/RING finger domain, C3HC4 (zinc finger)"/>
    <property type="match status" value="1"/>
</dbReference>
<feature type="compositionally biased region" description="Polar residues" evidence="6">
    <location>
        <begin position="168"/>
        <end position="179"/>
    </location>
</feature>
<dbReference type="InterPro" id="IPR036575">
    <property type="entry name" value="TFIIS_cen_dom_sf"/>
</dbReference>
<feature type="region of interest" description="Disordered" evidence="6">
    <location>
        <begin position="38"/>
        <end position="150"/>
    </location>
</feature>
<feature type="region of interest" description="Disordered" evidence="6">
    <location>
        <begin position="1508"/>
        <end position="2115"/>
    </location>
</feature>
<feature type="compositionally biased region" description="Basic residues" evidence="6">
    <location>
        <begin position="1851"/>
        <end position="1863"/>
    </location>
</feature>
<dbReference type="Proteomes" id="UP000824219">
    <property type="component" value="Linkage Group LG15"/>
</dbReference>
<feature type="domain" description="PHD-type" evidence="7">
    <location>
        <begin position="203"/>
        <end position="257"/>
    </location>
</feature>
<dbReference type="InterPro" id="IPR019786">
    <property type="entry name" value="Zinc_finger_PHD-type_CS"/>
</dbReference>
<feature type="compositionally biased region" description="Low complexity" evidence="6">
    <location>
        <begin position="517"/>
        <end position="533"/>
    </location>
</feature>
<keyword evidence="2 4" id="KW-0863">Zinc-finger</keyword>
<feature type="region of interest" description="Disordered" evidence="6">
    <location>
        <begin position="2294"/>
        <end position="2392"/>
    </location>
</feature>
<feature type="compositionally biased region" description="Polar residues" evidence="6">
    <location>
        <begin position="468"/>
        <end position="478"/>
    </location>
</feature>
<dbReference type="InterPro" id="IPR013083">
    <property type="entry name" value="Znf_RING/FYVE/PHD"/>
</dbReference>
<evidence type="ECO:0008006" key="11">
    <source>
        <dbReference type="Google" id="ProtNLM"/>
    </source>
</evidence>
<feature type="compositionally biased region" description="Basic and acidic residues" evidence="6">
    <location>
        <begin position="1830"/>
        <end position="1846"/>
    </location>
</feature>
<dbReference type="EMBL" id="JAHKSW010000015">
    <property type="protein sequence ID" value="KAG7323791.1"/>
    <property type="molecule type" value="Genomic_DNA"/>
</dbReference>
<evidence type="ECO:0000256" key="6">
    <source>
        <dbReference type="SAM" id="MobiDB-lite"/>
    </source>
</evidence>
<feature type="compositionally biased region" description="Low complexity" evidence="6">
    <location>
        <begin position="275"/>
        <end position="287"/>
    </location>
</feature>
<dbReference type="PROSITE" id="PS50016">
    <property type="entry name" value="ZF_PHD_2"/>
    <property type="match status" value="1"/>
</dbReference>
<dbReference type="InterPro" id="IPR012921">
    <property type="entry name" value="SPOC_C"/>
</dbReference>
<name>A0A9D3NJI9_9TELE</name>
<feature type="compositionally biased region" description="Low complexity" evidence="6">
    <location>
        <begin position="1201"/>
        <end position="1213"/>
    </location>
</feature>
<feature type="coiled-coil region" evidence="5">
    <location>
        <begin position="1436"/>
        <end position="1470"/>
    </location>
</feature>
<gene>
    <name evidence="9" type="ORF">KOW79_013493</name>
</gene>
<feature type="region of interest" description="Disordered" evidence="6">
    <location>
        <begin position="168"/>
        <end position="197"/>
    </location>
</feature>
<reference evidence="9 10" key="1">
    <citation type="submission" date="2021-06" db="EMBL/GenBank/DDBJ databases">
        <title>Chromosome-level genome assembly of the red-tail catfish (Hemibagrus wyckioides).</title>
        <authorList>
            <person name="Shao F."/>
        </authorList>
    </citation>
    <scope>NUCLEOTIDE SEQUENCE [LARGE SCALE GENOMIC DNA]</scope>
    <source>
        <strain evidence="9">EC202008001</strain>
        <tissue evidence="9">Blood</tissue>
    </source>
</reference>
<dbReference type="Pfam" id="PF00628">
    <property type="entry name" value="PHD"/>
    <property type="match status" value="1"/>
</dbReference>
<feature type="compositionally biased region" description="Basic residues" evidence="6">
    <location>
        <begin position="1629"/>
        <end position="1639"/>
    </location>
</feature>